<evidence type="ECO:0000256" key="1">
    <source>
        <dbReference type="ARBA" id="ARBA00022475"/>
    </source>
</evidence>
<evidence type="ECO:0000256" key="7">
    <source>
        <dbReference type="HAMAP-Rule" id="MF_02065"/>
    </source>
</evidence>
<feature type="site" description="Important for catalytic activity" evidence="7">
    <location>
        <position position="217"/>
    </location>
</feature>
<evidence type="ECO:0000313" key="8">
    <source>
        <dbReference type="EMBL" id="EGN56631.1"/>
    </source>
</evidence>
<evidence type="ECO:0000256" key="4">
    <source>
        <dbReference type="ARBA" id="ARBA00023136"/>
    </source>
</evidence>
<keyword evidence="5 7" id="KW-0456">Lyase</keyword>
<keyword evidence="3 7" id="KW-1133">Transmembrane helix</keyword>
<evidence type="ECO:0000256" key="3">
    <source>
        <dbReference type="ARBA" id="ARBA00022989"/>
    </source>
</evidence>
<comment type="catalytic activity">
    <reaction evidence="7">
        <text>a peptidoglycan chain = a peptidoglycan chain with N-acetyl-1,6-anhydromuramyl-[peptide] at the reducing end + a peptidoglycan chain with N-acetylglucosamine at the non-reducing end.</text>
        <dbReference type="EC" id="4.2.2.29"/>
    </reaction>
</comment>
<reference evidence="9" key="1">
    <citation type="journal article" date="2011" name="Stand. Genomic Sci.">
        <title>Non-contiguous finished genome sequence of the opportunistic oral pathogen Prevotella multisaccharivorax type strain (PPPA20).</title>
        <authorList>
            <person name="Pati A."/>
            <person name="Gronow S."/>
            <person name="Lu M."/>
            <person name="Lapidus A."/>
            <person name="Nolan M."/>
            <person name="Lucas S."/>
            <person name="Hammon N."/>
            <person name="Deshpande S."/>
            <person name="Cheng J.F."/>
            <person name="Tapia R."/>
            <person name="Han C."/>
            <person name="Goodwin L."/>
            <person name="Pitluck S."/>
            <person name="Liolios K."/>
            <person name="Pagani I."/>
            <person name="Mavromatis K."/>
            <person name="Mikhailova N."/>
            <person name="Huntemann M."/>
            <person name="Chen A."/>
            <person name="Palaniappan K."/>
            <person name="Land M."/>
            <person name="Hauser L."/>
            <person name="Detter J.C."/>
            <person name="Brambilla E.M."/>
            <person name="Rohde M."/>
            <person name="Goker M."/>
            <person name="Woyke T."/>
            <person name="Bristow J."/>
            <person name="Eisen J.A."/>
            <person name="Markowitz V."/>
            <person name="Hugenholtz P."/>
            <person name="Kyrpides N.C."/>
            <person name="Klenk H.P."/>
            <person name="Ivanova N."/>
        </authorList>
    </citation>
    <scope>NUCLEOTIDE SEQUENCE [LARGE SCALE GENOMIC DNA]</scope>
    <source>
        <strain evidence="9">DSM 17128</strain>
    </source>
</reference>
<evidence type="ECO:0000256" key="2">
    <source>
        <dbReference type="ARBA" id="ARBA00022692"/>
    </source>
</evidence>
<keyword evidence="2 7" id="KW-0812">Transmembrane</keyword>
<keyword evidence="6 7" id="KW-0961">Cell wall biogenesis/degradation</keyword>
<name>F8N953_9BACT</name>
<dbReference type="GO" id="GO:0071555">
    <property type="term" value="P:cell wall organization"/>
    <property type="evidence" value="ECO:0007669"/>
    <property type="project" value="UniProtKB-KW"/>
</dbReference>
<dbReference type="eggNOG" id="COG1559">
    <property type="taxonomic scope" value="Bacteria"/>
</dbReference>
<dbReference type="PANTHER" id="PTHR30518">
    <property type="entry name" value="ENDOLYTIC MUREIN TRANSGLYCOSYLASE"/>
    <property type="match status" value="1"/>
</dbReference>
<dbReference type="Proteomes" id="UP000002772">
    <property type="component" value="Unassembled WGS sequence"/>
</dbReference>
<comment type="subcellular location">
    <subcellularLocation>
        <location evidence="7">Cell membrane</location>
        <topology evidence="7">Single-pass membrane protein</topology>
    </subcellularLocation>
</comment>
<keyword evidence="9" id="KW-1185">Reference proteome</keyword>
<dbReference type="GO" id="GO:0008932">
    <property type="term" value="F:lytic endotransglycosylase activity"/>
    <property type="evidence" value="ECO:0007669"/>
    <property type="project" value="UniProtKB-UniRule"/>
</dbReference>
<dbReference type="EMBL" id="GL945017">
    <property type="protein sequence ID" value="EGN56631.1"/>
    <property type="molecule type" value="Genomic_DNA"/>
</dbReference>
<dbReference type="GO" id="GO:0009252">
    <property type="term" value="P:peptidoglycan biosynthetic process"/>
    <property type="evidence" value="ECO:0007669"/>
    <property type="project" value="UniProtKB-UniRule"/>
</dbReference>
<dbReference type="GO" id="GO:0005886">
    <property type="term" value="C:plasma membrane"/>
    <property type="evidence" value="ECO:0007669"/>
    <property type="project" value="UniProtKB-SubCell"/>
</dbReference>
<comment type="function">
    <text evidence="7">Functions as a peptidoglycan terminase that cleaves nascent peptidoglycan strands endolytically to terminate their elongation.</text>
</comment>
<dbReference type="EC" id="4.2.2.29" evidence="7"/>
<dbReference type="HOGENOM" id="CLU_025574_2_0_10"/>
<dbReference type="PANTHER" id="PTHR30518:SF2">
    <property type="entry name" value="ENDOLYTIC MUREIN TRANSGLYCOSYLASE"/>
    <property type="match status" value="1"/>
</dbReference>
<dbReference type="HAMAP" id="MF_02065">
    <property type="entry name" value="MltG"/>
    <property type="match status" value="1"/>
</dbReference>
<keyword evidence="4 7" id="KW-0472">Membrane</keyword>
<evidence type="ECO:0000313" key="9">
    <source>
        <dbReference type="Proteomes" id="UP000002772"/>
    </source>
</evidence>
<dbReference type="Pfam" id="PF02618">
    <property type="entry name" value="YceG"/>
    <property type="match status" value="1"/>
</dbReference>
<dbReference type="RefSeq" id="WP_007573847.1">
    <property type="nucleotide sequence ID" value="NZ_BPTS01000001.1"/>
</dbReference>
<dbReference type="AlphaFoldDB" id="F8N953"/>
<organism evidence="8 9">
    <name type="scientific">Hallella multisaccharivorax DSM 17128</name>
    <dbReference type="NCBI Taxonomy" id="688246"/>
    <lineage>
        <taxon>Bacteria</taxon>
        <taxon>Pseudomonadati</taxon>
        <taxon>Bacteroidota</taxon>
        <taxon>Bacteroidia</taxon>
        <taxon>Bacteroidales</taxon>
        <taxon>Prevotellaceae</taxon>
        <taxon>Hallella</taxon>
    </lineage>
</organism>
<dbReference type="CDD" id="cd08010">
    <property type="entry name" value="MltG_like"/>
    <property type="match status" value="1"/>
</dbReference>
<dbReference type="Gene3D" id="3.30.160.60">
    <property type="entry name" value="Classic Zinc Finger"/>
    <property type="match status" value="1"/>
</dbReference>
<feature type="transmembrane region" description="Helical" evidence="7">
    <location>
        <begin position="9"/>
        <end position="28"/>
    </location>
</feature>
<gene>
    <name evidence="7" type="primary">mltG</name>
    <name evidence="8" type="ORF">Premu_1202</name>
</gene>
<sequence>MTHQLGKRHLILATVCVLALIGLTYFYFFTSFTGKSATEYVYVDKDDNFDSLSAKLKPISETHCFQAFNILARHSNLIHHVRTGRYALKPSMGAFVVFRHLKNGMQDPLNLVVPSVRTMQDMAGALGKKLMIDSIQIEKALTDEAECQKYGYDTATIAAMFVPNTYDIYWDTTTDGLLQRIKKECDKFWDEERLKKAKSLNLNPLQVCTLASIVDEETANDAEKPMIAGMYYNRLMLRDKKYPQGMPLQADPTIKFALKDFALKRIYQNMLFIKSPYNTYTNPGLPPGPIRVASIAGIDAVLNMVHHHYLYMCAKPDFSGTHDFAVTYEEHMANAKRYAVALNQRGIK</sequence>
<dbReference type="NCBIfam" id="TIGR00247">
    <property type="entry name" value="endolytic transglycosylase MltG"/>
    <property type="match status" value="1"/>
</dbReference>
<dbReference type="OrthoDB" id="9814591at2"/>
<dbReference type="InterPro" id="IPR003770">
    <property type="entry name" value="MLTG-like"/>
</dbReference>
<accession>F8N953</accession>
<keyword evidence="1 7" id="KW-1003">Cell membrane</keyword>
<evidence type="ECO:0000256" key="6">
    <source>
        <dbReference type="ARBA" id="ARBA00023316"/>
    </source>
</evidence>
<comment type="similarity">
    <text evidence="7">Belongs to the transglycosylase MltG family.</text>
</comment>
<protein>
    <recommendedName>
        <fullName evidence="7">Endolytic murein transglycosylase</fullName>
        <ecNumber evidence="7">4.2.2.29</ecNumber>
    </recommendedName>
    <alternativeName>
        <fullName evidence="7">Peptidoglycan lytic transglycosylase</fullName>
    </alternativeName>
    <alternativeName>
        <fullName evidence="7">Peptidoglycan polymerization terminase</fullName>
    </alternativeName>
</protein>
<evidence type="ECO:0000256" key="5">
    <source>
        <dbReference type="ARBA" id="ARBA00023239"/>
    </source>
</evidence>
<dbReference type="STRING" id="688246.Premu_1202"/>
<proteinExistence type="inferred from homology"/>